<name>A0A556MIR6_9FLAO</name>
<sequence>MGTAGIRIFILFGFLFLGGLVQAQGQLVREGKITYERRTNLWKIFDDQRMRDFVGEKNKIKVEEFTLYFNDTASLFSYVAPDQPDPQSFLTMKNTVYNLFPKGQRFVYMDMMGNSMTVGDSLVKHTWKITDKTRKIAGYECTRVIWQKDDTTRIYAWYTTDIIATVGPENIQGLPGAVLGLATEDGSIVYFAKKVEVITPTAEQIAQPKKKGKQYTQAELIADLTEKLKGQPYGERIITGMFYW</sequence>
<dbReference type="OrthoDB" id="1440774at2"/>
<dbReference type="Pfam" id="PF09697">
    <property type="entry name" value="Porph_ging"/>
    <property type="match status" value="1"/>
</dbReference>
<dbReference type="AlphaFoldDB" id="A0A556MIR6"/>
<keyword evidence="2" id="KW-1185">Reference proteome</keyword>
<gene>
    <name evidence="1" type="ORF">FO442_17295</name>
</gene>
<organism evidence="1 2">
    <name type="scientific">Fluviicola chungangensis</name>
    <dbReference type="NCBI Taxonomy" id="2597671"/>
    <lineage>
        <taxon>Bacteria</taxon>
        <taxon>Pseudomonadati</taxon>
        <taxon>Bacteroidota</taxon>
        <taxon>Flavobacteriia</taxon>
        <taxon>Flavobacteriales</taxon>
        <taxon>Crocinitomicaceae</taxon>
        <taxon>Fluviicola</taxon>
    </lineage>
</organism>
<dbReference type="InterPro" id="IPR005901">
    <property type="entry name" value="GLPGLI"/>
</dbReference>
<proteinExistence type="predicted"/>
<evidence type="ECO:0000313" key="1">
    <source>
        <dbReference type="EMBL" id="TSJ39810.1"/>
    </source>
</evidence>
<comment type="caution">
    <text evidence="1">The sequence shown here is derived from an EMBL/GenBank/DDBJ whole genome shotgun (WGS) entry which is preliminary data.</text>
</comment>
<dbReference type="EMBL" id="VLPL01000011">
    <property type="protein sequence ID" value="TSJ39810.1"/>
    <property type="molecule type" value="Genomic_DNA"/>
</dbReference>
<reference evidence="1 2" key="1">
    <citation type="submission" date="2019-07" db="EMBL/GenBank/DDBJ databases">
        <authorList>
            <person name="Huq M.A."/>
        </authorList>
    </citation>
    <scope>NUCLEOTIDE SEQUENCE [LARGE SCALE GENOMIC DNA]</scope>
    <source>
        <strain evidence="1 2">MAH-3</strain>
    </source>
</reference>
<protein>
    <submittedName>
        <fullName evidence="1">GLPGLI family protein</fullName>
    </submittedName>
</protein>
<evidence type="ECO:0000313" key="2">
    <source>
        <dbReference type="Proteomes" id="UP000316008"/>
    </source>
</evidence>
<dbReference type="Proteomes" id="UP000316008">
    <property type="component" value="Unassembled WGS sequence"/>
</dbReference>
<accession>A0A556MIR6</accession>
<dbReference type="NCBIfam" id="TIGR01200">
    <property type="entry name" value="GLPGLI"/>
    <property type="match status" value="1"/>
</dbReference>
<dbReference type="RefSeq" id="WP_144334478.1">
    <property type="nucleotide sequence ID" value="NZ_VLPL01000011.1"/>
</dbReference>